<dbReference type="FunFam" id="3.40.50.980:FF:000002">
    <property type="entry name" value="Enterobactin synthetase component F"/>
    <property type="match status" value="1"/>
</dbReference>
<dbReference type="EMBL" id="AADV02000020">
    <property type="protein sequence ID" value="EAM50634.1"/>
    <property type="molecule type" value="Genomic_DNA"/>
</dbReference>
<dbReference type="NCBIfam" id="TIGR01733">
    <property type="entry name" value="AA-adenyl-dom"/>
    <property type="match status" value="1"/>
</dbReference>
<dbReference type="GO" id="GO:0003824">
    <property type="term" value="F:catalytic activity"/>
    <property type="evidence" value="ECO:0007669"/>
    <property type="project" value="InterPro"/>
</dbReference>
<keyword evidence="4" id="KW-0597">Phosphoprotein</keyword>
<dbReference type="InterPro" id="IPR036736">
    <property type="entry name" value="ACP-like_sf"/>
</dbReference>
<feature type="domain" description="Carrier" evidence="5">
    <location>
        <begin position="975"/>
        <end position="1050"/>
    </location>
</feature>
<dbReference type="PROSITE" id="PS00455">
    <property type="entry name" value="AMP_BINDING"/>
    <property type="match status" value="1"/>
</dbReference>
<dbReference type="InterPro" id="IPR009081">
    <property type="entry name" value="PP-bd_ACP"/>
</dbReference>
<dbReference type="Gene3D" id="3.40.50.980">
    <property type="match status" value="2"/>
</dbReference>
<evidence type="ECO:0000256" key="1">
    <source>
        <dbReference type="ARBA" id="ARBA00001957"/>
    </source>
</evidence>
<dbReference type="InterPro" id="IPR006162">
    <property type="entry name" value="Ppantetheine_attach_site"/>
</dbReference>
<dbReference type="Pfam" id="PF00668">
    <property type="entry name" value="Condensation"/>
    <property type="match status" value="2"/>
</dbReference>
<dbReference type="InterPro" id="IPR023213">
    <property type="entry name" value="CAT-like_dom_sf"/>
</dbReference>
<dbReference type="InterPro" id="IPR000873">
    <property type="entry name" value="AMP-dep_synth/lig_dom"/>
</dbReference>
<dbReference type="CDD" id="cd19543">
    <property type="entry name" value="DCL_NRPS"/>
    <property type="match status" value="1"/>
</dbReference>
<dbReference type="GO" id="GO:0044550">
    <property type="term" value="P:secondary metabolite biosynthetic process"/>
    <property type="evidence" value="ECO:0007669"/>
    <property type="project" value="UniProtKB-ARBA"/>
</dbReference>
<dbReference type="FunFam" id="1.10.1200.10:FF:000005">
    <property type="entry name" value="Nonribosomal peptide synthetase 1"/>
    <property type="match status" value="1"/>
</dbReference>
<reference evidence="6" key="3">
    <citation type="submission" date="2016-12" db="EMBL/GenBank/DDBJ databases">
        <title>Annotation of the draft genome assembly of Crocosphaera watsonii WH 8501.</title>
        <authorList>
            <consortium name="US DOE Joint Genome Institute (JGI-ORNL)"/>
            <person name="Larimer F."/>
            <person name="Land M."/>
        </authorList>
    </citation>
    <scope>NUCLEOTIDE SEQUENCE</scope>
    <source>
        <strain evidence="6">WH 8501</strain>
    </source>
</reference>
<dbReference type="CDD" id="cd17646">
    <property type="entry name" value="A_NRPS_AB3403-like"/>
    <property type="match status" value="1"/>
</dbReference>
<comment type="caution">
    <text evidence="6">The sequence shown here is derived from an EMBL/GenBank/DDBJ whole genome shotgun (WGS) entry which is preliminary data.</text>
</comment>
<evidence type="ECO:0000313" key="7">
    <source>
        <dbReference type="Proteomes" id="UP000003922"/>
    </source>
</evidence>
<proteinExistence type="inferred from homology"/>
<dbReference type="OrthoDB" id="9765680at2"/>
<dbReference type="Gene3D" id="3.30.300.30">
    <property type="match status" value="1"/>
</dbReference>
<dbReference type="Pfam" id="PF00550">
    <property type="entry name" value="PP-binding"/>
    <property type="match status" value="1"/>
</dbReference>
<dbReference type="Pfam" id="PF00501">
    <property type="entry name" value="AMP-binding"/>
    <property type="match status" value="1"/>
</dbReference>
<organism evidence="6 7">
    <name type="scientific">Crocosphaera watsonii WH 8501</name>
    <dbReference type="NCBI Taxonomy" id="165597"/>
    <lineage>
        <taxon>Bacteria</taxon>
        <taxon>Bacillati</taxon>
        <taxon>Cyanobacteriota</taxon>
        <taxon>Cyanophyceae</taxon>
        <taxon>Oscillatoriophycideae</taxon>
        <taxon>Chroococcales</taxon>
        <taxon>Aphanothecaceae</taxon>
        <taxon>Crocosphaera</taxon>
    </lineage>
</organism>
<reference evidence="6" key="1">
    <citation type="submission" date="2004-02" db="EMBL/GenBank/DDBJ databases">
        <authorList>
            <consortium name="DOE Joint Genome Institute"/>
        </authorList>
    </citation>
    <scope>NUCLEOTIDE SEQUENCE [LARGE SCALE GENOMIC DNA]</scope>
    <source>
        <strain evidence="6">WH 8501</strain>
    </source>
</reference>
<gene>
    <name evidence="6" type="ORF">CwatDRAFT_3596</name>
</gene>
<evidence type="ECO:0000256" key="4">
    <source>
        <dbReference type="ARBA" id="ARBA00022553"/>
    </source>
</evidence>
<reference evidence="6" key="2">
    <citation type="submission" date="2005-06" db="EMBL/GenBank/DDBJ databases">
        <title>Sequencing of the draft genome and assembly of Crocosphaera watsonii WH 8501.</title>
        <authorList>
            <consortium name="US DOE Joint Genome Institute (JGI-PGF)"/>
            <person name="Copeland A."/>
            <person name="Lucas S."/>
            <person name="Lapidus A."/>
            <person name="Barry K."/>
            <person name="Detter C."/>
            <person name="Glavina T."/>
            <person name="Hammon N."/>
            <person name="Israni S."/>
            <person name="Pitluck S."/>
            <person name="Richardson P."/>
        </authorList>
    </citation>
    <scope>NUCLEOTIDE SEQUENCE [LARGE SCALE GENOMIC DNA]</scope>
    <source>
        <strain evidence="6">WH 8501</strain>
    </source>
</reference>
<dbReference type="CDD" id="cd19531">
    <property type="entry name" value="LCL_NRPS-like"/>
    <property type="match status" value="1"/>
</dbReference>
<dbReference type="SUPFAM" id="SSF47336">
    <property type="entry name" value="ACP-like"/>
    <property type="match status" value="1"/>
</dbReference>
<dbReference type="Gene3D" id="2.30.38.10">
    <property type="entry name" value="Luciferase, Domain 3"/>
    <property type="match status" value="1"/>
</dbReference>
<name>Q4C3C2_CROWT</name>
<dbReference type="Pfam" id="PF13193">
    <property type="entry name" value="AMP-binding_C"/>
    <property type="match status" value="1"/>
</dbReference>
<dbReference type="PANTHER" id="PTHR45527:SF1">
    <property type="entry name" value="FATTY ACID SYNTHASE"/>
    <property type="match status" value="1"/>
</dbReference>
<sequence length="1539" mass="175832">MKTDNIQDIYQLSPAQQGLLFHTLYAPESTAYCDQYRIGFKGDFNTSNFEKAWQITTERHAAFRTCFFWEEVKEPVQVVYRKVTLEIENIDWRDIDAETQEEKLDIFLKADQRRSYELSKPPLMRLVLIQTDEDGYQFIWSNHHILFDGWSRFILFKEVLEIYQALNNGNPIKLQTPFPYRKYIAWLREQNLSEAEAFWRQELQGVTASTPLVVDKLTSSTSETEEYIEEDVVLSLENTEKLKALAQQNQLTINTLIQGVWALLLNRYSGDDNVIFGATTSGRPINLPGVESAVGLFINSLPVRAKVNQDDLLIPWLKTLQTEQAKARQYEWCPMVQIQGWSEIPKGIPLFNSLVIFENYPVDTALSQRNENLQIADFKVINRTNYPLTILVSCKKQLSFKVIYDLSSFAPANIKRMLGHLQTLLSAMLANPQQCLSDLPLLTETERHQLLYEWNNTKVEYSQDQCIHQLFEAQAEKTPHAVAVEFEDQKLTYQQLNTKANQLAHYLRSLGVKPEILVGICVERSLEMVIGLLAILKAGGAYVPIEPTYPTERIQYLLEDSKVAILLTQNHLTTTLPEYQGRIICLDTKSELMSNGGKQNLVSELSIDNLIYIIYTSGSTGKPKGTMNTHQGVVNRLLWMQDTYQLTTRDRVLQKTPFSFDVSAWEFWWPLMTGACLVVAQPEGHKDPTYLIKLIKEQQITILHFVPSMLQIFLEEADEESCSSLREVFSSGEALTVALEEKFFSRLKAELHNLYGPTEAAIDVTFWQCQANSQRSSVPIGRPIANTQTYILDVNLQPVPVGVPGELYLGGVQLARGYLNRPELTAERFIENPFRENFGYSRLYKTGDLVCYLPDGNIEYLGRLDNQVKIRGLRIELGEIEAQIAQYETVKEAVVIAREEIAGDKRLVAYLVPQEESTVNSSKLRKFLREKLPNYMIPSAFVTLEELPLTPNGKIDRKALPDDIGTQISSDEIVLPSTPIENLLAGIWAEILGIETVGINNNFFELGGHSLIATRVISQIRQVFKVDIPIRYLFEKPTITQLAEEIEKAIKLDTPIEVTSIKRVSREQELPLSYAQQRLWFLTQLDPDSPAYNLHFCLRLSGPLNIDALSASINEIVKRHEVLRTNFTAVEGQPFQVINPESNLPIPMIDLRDFTPLEQEKEIYHLAKKDVSQPFDLENSPLLRVTLLKLNTEDHVILLTMHHIISDAWSMGVFVEEIAQLYPSFSAGKTPTLAELPIQYADFAVWQRQWLQGEVLQTQLDYWKQQLGDTYTPLTFPQSSSGSKVKTNKGAKQSFMLSKDLTEAINLLCRQEGVTLYMTLLSVFQVLLHYFTGAEDIRVGSPIANRNRVEIEKLIGFFINTLVLRIDLSGNPSFRELLVRARKVTLDAYANQDVPFEKLVEELQPERNLHDNPLYHAWFVLQNTPTPKVELSDLTLTSFDIEKDAVRHDLLLGMSETSEGLGGEFKYKTDLFPEATIAQFIEHLKVVLQQIVEQPNTTIQEISTMLVKKDEQQQQIQKQKLQAKEIDKLKTIRRRTIRS</sequence>
<accession>Q4C3C2</accession>
<dbReference type="RefSeq" id="WP_007305679.1">
    <property type="nucleotide sequence ID" value="NZ_AADV02000020.1"/>
</dbReference>
<dbReference type="GO" id="GO:0005829">
    <property type="term" value="C:cytosol"/>
    <property type="evidence" value="ECO:0007669"/>
    <property type="project" value="TreeGrafter"/>
</dbReference>
<dbReference type="InterPro" id="IPR045851">
    <property type="entry name" value="AMP-bd_C_sf"/>
</dbReference>
<comment type="cofactor">
    <cofactor evidence="1">
        <name>pantetheine 4'-phosphate</name>
        <dbReference type="ChEBI" id="CHEBI:47942"/>
    </cofactor>
</comment>
<evidence type="ECO:0000313" key="6">
    <source>
        <dbReference type="EMBL" id="EAM50634.1"/>
    </source>
</evidence>
<dbReference type="InterPro" id="IPR010071">
    <property type="entry name" value="AA_adenyl_dom"/>
</dbReference>
<dbReference type="PANTHER" id="PTHR45527">
    <property type="entry name" value="NONRIBOSOMAL PEPTIDE SYNTHETASE"/>
    <property type="match status" value="1"/>
</dbReference>
<dbReference type="FunFam" id="3.40.50.12780:FF:000012">
    <property type="entry name" value="Non-ribosomal peptide synthetase"/>
    <property type="match status" value="1"/>
</dbReference>
<evidence type="ECO:0000256" key="3">
    <source>
        <dbReference type="ARBA" id="ARBA00022450"/>
    </source>
</evidence>
<keyword evidence="7" id="KW-1185">Reference proteome</keyword>
<dbReference type="GO" id="GO:0031177">
    <property type="term" value="F:phosphopantetheine binding"/>
    <property type="evidence" value="ECO:0007669"/>
    <property type="project" value="InterPro"/>
</dbReference>
<dbReference type="FunFam" id="2.30.38.10:FF:000001">
    <property type="entry name" value="Non-ribosomal peptide synthetase PvdI"/>
    <property type="match status" value="1"/>
</dbReference>
<dbReference type="FunFam" id="3.30.300.30:FF:000010">
    <property type="entry name" value="Enterobactin synthetase component F"/>
    <property type="match status" value="1"/>
</dbReference>
<dbReference type="InterPro" id="IPR001242">
    <property type="entry name" value="Condensation_dom"/>
</dbReference>
<dbReference type="GO" id="GO:0043041">
    <property type="term" value="P:amino acid activation for nonribosomal peptide biosynthetic process"/>
    <property type="evidence" value="ECO:0007669"/>
    <property type="project" value="TreeGrafter"/>
</dbReference>
<dbReference type="SMART" id="SM00823">
    <property type="entry name" value="PKS_PP"/>
    <property type="match status" value="1"/>
</dbReference>
<dbReference type="Proteomes" id="UP000003922">
    <property type="component" value="Unassembled WGS sequence"/>
</dbReference>
<dbReference type="KEGG" id="cwa:CwatDRAFT_3596"/>
<dbReference type="PROSITE" id="PS50075">
    <property type="entry name" value="CARRIER"/>
    <property type="match status" value="1"/>
</dbReference>
<dbReference type="FunFam" id="3.40.50.980:FF:000001">
    <property type="entry name" value="Non-ribosomal peptide synthetase"/>
    <property type="match status" value="1"/>
</dbReference>
<dbReference type="PROSITE" id="PS00012">
    <property type="entry name" value="PHOSPHOPANTETHEINE"/>
    <property type="match status" value="1"/>
</dbReference>
<dbReference type="Gene3D" id="3.30.559.10">
    <property type="entry name" value="Chloramphenicol acetyltransferase-like domain"/>
    <property type="match status" value="2"/>
</dbReference>
<evidence type="ECO:0000259" key="5">
    <source>
        <dbReference type="PROSITE" id="PS50075"/>
    </source>
</evidence>
<keyword evidence="3" id="KW-0596">Phosphopantetheine</keyword>
<dbReference type="SUPFAM" id="SSF52777">
    <property type="entry name" value="CoA-dependent acyltransferases"/>
    <property type="match status" value="4"/>
</dbReference>
<comment type="similarity">
    <text evidence="2">Belongs to the ATP-dependent AMP-binding enzyme family.</text>
</comment>
<dbReference type="GO" id="GO:0008610">
    <property type="term" value="P:lipid biosynthetic process"/>
    <property type="evidence" value="ECO:0007669"/>
    <property type="project" value="UniProtKB-ARBA"/>
</dbReference>
<dbReference type="Gene3D" id="1.10.1200.10">
    <property type="entry name" value="ACP-like"/>
    <property type="match status" value="1"/>
</dbReference>
<dbReference type="FunFam" id="3.30.559.10:FF:000012">
    <property type="entry name" value="Non-ribosomal peptide synthetase"/>
    <property type="match status" value="1"/>
</dbReference>
<dbReference type="InterPro" id="IPR025110">
    <property type="entry name" value="AMP-bd_C"/>
</dbReference>
<evidence type="ECO:0000256" key="2">
    <source>
        <dbReference type="ARBA" id="ARBA00006432"/>
    </source>
</evidence>
<dbReference type="SUPFAM" id="SSF56801">
    <property type="entry name" value="Acetyl-CoA synthetase-like"/>
    <property type="match status" value="1"/>
</dbReference>
<protein>
    <submittedName>
        <fullName evidence="6">Amino acid adenylation</fullName>
    </submittedName>
</protein>
<dbReference type="Gene3D" id="3.30.559.30">
    <property type="entry name" value="Nonribosomal peptide synthetase, condensation domain"/>
    <property type="match status" value="2"/>
</dbReference>
<dbReference type="InterPro" id="IPR020845">
    <property type="entry name" value="AMP-binding_CS"/>
</dbReference>
<dbReference type="InterPro" id="IPR020806">
    <property type="entry name" value="PKS_PP-bd"/>
</dbReference>